<keyword evidence="5" id="KW-0460">Magnesium</keyword>
<dbReference type="InterPro" id="IPR005493">
    <property type="entry name" value="RraA/RraA-like"/>
</dbReference>
<reference evidence="7" key="1">
    <citation type="submission" date="2018-07" db="EMBL/GenBank/DDBJ databases">
        <authorList>
            <person name="Safronova V.I."/>
            <person name="Chirak E.R."/>
            <person name="Sazanova A.L."/>
        </authorList>
    </citation>
    <scope>NUCLEOTIDE SEQUENCE [LARGE SCALE GENOMIC DNA]</scope>
    <source>
        <strain evidence="7">RCAM04685</strain>
    </source>
</reference>
<dbReference type="PANTHER" id="PTHR33254">
    <property type="entry name" value="4-HYDROXY-4-METHYL-2-OXOGLUTARATE ALDOLASE 3-RELATED"/>
    <property type="match status" value="1"/>
</dbReference>
<accession>A0A370L098</accession>
<comment type="caution">
    <text evidence="6">The sequence shown here is derived from an EMBL/GenBank/DDBJ whole genome shotgun (WGS) entry which is preliminary data.</text>
</comment>
<dbReference type="GO" id="GO:0046872">
    <property type="term" value="F:metal ion binding"/>
    <property type="evidence" value="ECO:0007669"/>
    <property type="project" value="UniProtKB-KW"/>
</dbReference>
<evidence type="ECO:0000256" key="2">
    <source>
        <dbReference type="ARBA" id="ARBA00016549"/>
    </source>
</evidence>
<comment type="cofactor">
    <cofactor evidence="1">
        <name>a divalent metal cation</name>
        <dbReference type="ChEBI" id="CHEBI:60240"/>
    </cofactor>
</comment>
<proteinExistence type="predicted"/>
<evidence type="ECO:0000313" key="6">
    <source>
        <dbReference type="EMBL" id="RDJ20655.1"/>
    </source>
</evidence>
<dbReference type="AlphaFoldDB" id="A0A370L098"/>
<dbReference type="Pfam" id="PF03737">
    <property type="entry name" value="RraA-like"/>
    <property type="match status" value="1"/>
</dbReference>
<dbReference type="CDD" id="cd16841">
    <property type="entry name" value="RraA_family"/>
    <property type="match status" value="1"/>
</dbReference>
<feature type="binding site" evidence="5">
    <location>
        <position position="118"/>
    </location>
    <ligand>
        <name>substrate</name>
    </ligand>
</feature>
<feature type="binding site" evidence="5">
    <location>
        <position position="119"/>
    </location>
    <ligand>
        <name>Mg(2+)</name>
        <dbReference type="ChEBI" id="CHEBI:18420"/>
    </ligand>
</feature>
<evidence type="ECO:0000256" key="3">
    <source>
        <dbReference type="ARBA" id="ARBA00029596"/>
    </source>
</evidence>
<keyword evidence="5" id="KW-0479">Metal-binding</keyword>
<dbReference type="InterPro" id="IPR036704">
    <property type="entry name" value="RraA/RraA-like_sf"/>
</dbReference>
<organism evidence="6 7">
    <name type="scientific">Bosea caraganae</name>
    <dbReference type="NCBI Taxonomy" id="2763117"/>
    <lineage>
        <taxon>Bacteria</taxon>
        <taxon>Pseudomonadati</taxon>
        <taxon>Pseudomonadota</taxon>
        <taxon>Alphaproteobacteria</taxon>
        <taxon>Hyphomicrobiales</taxon>
        <taxon>Boseaceae</taxon>
        <taxon>Bosea</taxon>
    </lineage>
</organism>
<dbReference type="OrthoDB" id="9812532at2"/>
<gene>
    <name evidence="6" type="ORF">DWE98_23205</name>
</gene>
<dbReference type="Gene3D" id="3.50.30.40">
    <property type="entry name" value="Ribonuclease E inhibitor RraA/RraA-like"/>
    <property type="match status" value="1"/>
</dbReference>
<protein>
    <recommendedName>
        <fullName evidence="2">Putative 4-hydroxy-4-methyl-2-oxoglutarate aldolase</fullName>
    </recommendedName>
    <alternativeName>
        <fullName evidence="3">Regulator of ribonuclease activity homolog</fullName>
    </alternativeName>
    <alternativeName>
        <fullName evidence="4">RraA-like protein</fullName>
    </alternativeName>
</protein>
<dbReference type="Proteomes" id="UP000255207">
    <property type="component" value="Unassembled WGS sequence"/>
</dbReference>
<dbReference type="EMBL" id="QQTP01000016">
    <property type="protein sequence ID" value="RDJ20655.1"/>
    <property type="molecule type" value="Genomic_DNA"/>
</dbReference>
<feature type="binding site" evidence="5">
    <location>
        <begin position="96"/>
        <end position="99"/>
    </location>
    <ligand>
        <name>substrate</name>
    </ligand>
</feature>
<dbReference type="PANTHER" id="PTHR33254:SF4">
    <property type="entry name" value="4-HYDROXY-4-METHYL-2-OXOGLUTARATE ALDOLASE 3-RELATED"/>
    <property type="match status" value="1"/>
</dbReference>
<comment type="cofactor">
    <cofactor evidence="5">
        <name>Mg(2+)</name>
        <dbReference type="ChEBI" id="CHEBI:18420"/>
    </cofactor>
</comment>
<evidence type="ECO:0000256" key="5">
    <source>
        <dbReference type="PIRSR" id="PIRSR605493-1"/>
    </source>
</evidence>
<evidence type="ECO:0000313" key="7">
    <source>
        <dbReference type="Proteomes" id="UP000255207"/>
    </source>
</evidence>
<name>A0A370L098_9HYPH</name>
<keyword evidence="7" id="KW-1185">Reference proteome</keyword>
<evidence type="ECO:0000256" key="1">
    <source>
        <dbReference type="ARBA" id="ARBA00001968"/>
    </source>
</evidence>
<evidence type="ECO:0000256" key="4">
    <source>
        <dbReference type="ARBA" id="ARBA00030169"/>
    </source>
</evidence>
<sequence>MISMSISESALARLKAVESGIVSDSMTRLGIYGWMDGLHPIGGGQRRAVGRARTLLLGPKRGEGAWGKTMYATIASLEPGDVLVFGTGGTQQNLMGDNMANFASRHGLAAMVTDSPVRDSVGIAAVSMPVYCRGAAVRIPVEMEPIALDVPVLCAGAQVRPQDIIVASEDGVIVLPQSRVDDVIYQADDIEPIEAKLQEAIAGGAPLSEIEALIKRKKQRRE</sequence>
<dbReference type="SUPFAM" id="SSF89562">
    <property type="entry name" value="RraA-like"/>
    <property type="match status" value="1"/>
</dbReference>